<name>A0AAV1J787_9NEOP</name>
<evidence type="ECO:0000256" key="11">
    <source>
        <dbReference type="ARBA" id="ARBA00023242"/>
    </source>
</evidence>
<keyword evidence="7" id="KW-0067">ATP-binding</keyword>
<sequence length="1040" mass="118669">MESDTEDGEQEVDGCIYSIHVRNFFCHENLEIKFNRNTNFIVGRNGSGKSALLTALVVGLGARASATDRGSNLNSFIKKGTNSATVEIKLWNSSPRAYKHDIYGNFITIVRTLNASGGSSYKIKSASGEVISTKYEEVKAIILALDIQVDNPISVLNQDTARTFHTCDAKKKFELFRQATNIDQTEKNYKDAIENCNKALATWNRKNEACLELEKEYMKLKNQYEQMQSSEEVNAKKMALQNEYYWSEIAEFENEIKVIDTQLEKHRVKVQRLTDRLKNMEQNYGTNSTAIDSLKQTLQESNHKNTVLEQELQEIENSLRSAQTSHRNSQRTNYKLSELLSRENRKVMDLEQEIHNIESGSCASQRTELEARAASAQEAENAARARYETQQNDTAQARSNAAHAQPLADRADHRVQQQRGRLAQLKQQLRELESRGNDSVAVYGRCMVEFCERVKAAVARGEFSAPPRGPVGNYLKVKDKKWGGALEHIIGGSLRTFCVNTPEDSRKLFEIMSKIRYGTEPKPGVTCSKFLNKIHDVRRHTVSVNGYMSALDALDVADPVVANFLIDNIRMEKILLVTEHEDAMHLSDEQENVPNNCAKIVTLDSTEYHPAPNYRCYGGDSRAPTYLQTSTEQRKMQLQLEIKEAENMLRTYEVEAKTLNQEAARARDNERTAAKALQALLVDLRRKEEIAKEAVAALDQQQAPQHAVLVDELNITKEKVRSLSEQVQRESAEERKLKQCVDEIEEKYRKVQKHRDKISATCRSLKEEIEQEQMKMEQGGAEHQTCQQRLSEDKNKLERVEKILEEKQSVLEEKVQQALKLCPRVESPRDKTIVISELKKTQIKLSSLSQSGLNRVEFAQKLCQVEESYRRAQHSLSLLSSLIAEIKTTADNHLKFCHILQKYIARRVQYRFQIILSLRNYTGKMNIDMGNGKLDMECKRVERSDIQQATSTASLSGGERSYATVAFMLALWDCVELPFYFMDEFDVFMDNINRKTTIELLMDHARMNKHRQFVFLTPQDASSVTAGPNVTIHVMANPRD</sequence>
<evidence type="ECO:0000256" key="12">
    <source>
        <dbReference type="SAM" id="Coils"/>
    </source>
</evidence>
<evidence type="ECO:0000256" key="3">
    <source>
        <dbReference type="ARBA" id="ARBA00006793"/>
    </source>
</evidence>
<evidence type="ECO:0000256" key="7">
    <source>
        <dbReference type="ARBA" id="ARBA00022840"/>
    </source>
</evidence>
<comment type="similarity">
    <text evidence="3">Belongs to the SMC family. SMC6 subfamily.</text>
</comment>
<comment type="caution">
    <text evidence="15">The sequence shown here is derived from an EMBL/GenBank/DDBJ whole genome shotgun (WGS) entry which is preliminary data.</text>
</comment>
<dbReference type="GO" id="GO:0003684">
    <property type="term" value="F:damaged DNA binding"/>
    <property type="evidence" value="ECO:0007669"/>
    <property type="project" value="TreeGrafter"/>
</dbReference>
<feature type="coiled-coil region" evidence="12">
    <location>
        <begin position="628"/>
        <end position="817"/>
    </location>
</feature>
<keyword evidence="8 12" id="KW-0175">Coiled coil</keyword>
<dbReference type="InterPro" id="IPR003395">
    <property type="entry name" value="RecF/RecN/SMC_N"/>
</dbReference>
<dbReference type="Proteomes" id="UP001497472">
    <property type="component" value="Unassembled WGS sequence"/>
</dbReference>
<evidence type="ECO:0000256" key="5">
    <source>
        <dbReference type="ARBA" id="ARBA00022741"/>
    </source>
</evidence>
<dbReference type="InterPro" id="IPR036277">
    <property type="entry name" value="SMC_hinge_sf"/>
</dbReference>
<protein>
    <recommendedName>
        <fullName evidence="14">RecF/RecN/SMC N-terminal domain-containing protein</fullName>
    </recommendedName>
</protein>
<dbReference type="PANTHER" id="PTHR19306:SF6">
    <property type="entry name" value="STRUCTURAL MAINTENANCE OF CHROMOSOMES PROTEIN 6"/>
    <property type="match status" value="1"/>
</dbReference>
<dbReference type="GO" id="GO:0035861">
    <property type="term" value="C:site of double-strand break"/>
    <property type="evidence" value="ECO:0007669"/>
    <property type="project" value="TreeGrafter"/>
</dbReference>
<feature type="domain" description="RecF/RecN/SMC N-terminal" evidence="14">
    <location>
        <begin position="16"/>
        <end position="1020"/>
    </location>
</feature>
<dbReference type="GO" id="GO:0005634">
    <property type="term" value="C:nucleus"/>
    <property type="evidence" value="ECO:0007669"/>
    <property type="project" value="UniProtKB-SubCell"/>
</dbReference>
<dbReference type="GO" id="GO:0003697">
    <property type="term" value="F:single-stranded DNA binding"/>
    <property type="evidence" value="ECO:0007669"/>
    <property type="project" value="TreeGrafter"/>
</dbReference>
<keyword evidence="16" id="KW-1185">Reference proteome</keyword>
<evidence type="ECO:0000313" key="15">
    <source>
        <dbReference type="EMBL" id="CAK1544398.1"/>
    </source>
</evidence>
<accession>A0AAV1J787</accession>
<dbReference type="AlphaFoldDB" id="A0AAV1J787"/>
<feature type="compositionally biased region" description="Polar residues" evidence="13">
    <location>
        <begin position="389"/>
        <end position="399"/>
    </location>
</feature>
<proteinExistence type="inferred from homology"/>
<keyword evidence="6" id="KW-0227">DNA damage</keyword>
<dbReference type="PANTHER" id="PTHR19306">
    <property type="entry name" value="STRUCTURAL MAINTENANCE OF CHROMOSOMES 5,6 SMC5, SMC6"/>
    <property type="match status" value="1"/>
</dbReference>
<dbReference type="InterPro" id="IPR027417">
    <property type="entry name" value="P-loop_NTPase"/>
</dbReference>
<evidence type="ECO:0000256" key="10">
    <source>
        <dbReference type="ARBA" id="ARBA00023204"/>
    </source>
</evidence>
<dbReference type="GO" id="GO:0005524">
    <property type="term" value="F:ATP binding"/>
    <property type="evidence" value="ECO:0007669"/>
    <property type="project" value="UniProtKB-KW"/>
</dbReference>
<evidence type="ECO:0000256" key="6">
    <source>
        <dbReference type="ARBA" id="ARBA00022763"/>
    </source>
</evidence>
<keyword evidence="9" id="KW-0233">DNA recombination</keyword>
<reference evidence="15 16" key="1">
    <citation type="submission" date="2023-11" db="EMBL/GenBank/DDBJ databases">
        <authorList>
            <person name="Okamura Y."/>
        </authorList>
    </citation>
    <scope>NUCLEOTIDE SEQUENCE [LARGE SCALE GENOMIC DNA]</scope>
</reference>
<keyword evidence="11" id="KW-0539">Nucleus</keyword>
<evidence type="ECO:0000256" key="8">
    <source>
        <dbReference type="ARBA" id="ARBA00023054"/>
    </source>
</evidence>
<keyword evidence="4" id="KW-0158">Chromosome</keyword>
<dbReference type="GO" id="GO:0051276">
    <property type="term" value="P:chromosome organization"/>
    <property type="evidence" value="ECO:0007669"/>
    <property type="project" value="InterPro"/>
</dbReference>
<evidence type="ECO:0000256" key="1">
    <source>
        <dbReference type="ARBA" id="ARBA00004123"/>
    </source>
</evidence>
<dbReference type="Gene3D" id="3.40.50.300">
    <property type="entry name" value="P-loop containing nucleotide triphosphate hydrolases"/>
    <property type="match status" value="2"/>
</dbReference>
<dbReference type="GO" id="GO:0030915">
    <property type="term" value="C:Smc5-Smc6 complex"/>
    <property type="evidence" value="ECO:0007669"/>
    <property type="project" value="TreeGrafter"/>
</dbReference>
<dbReference type="Pfam" id="PF02463">
    <property type="entry name" value="SMC_N"/>
    <property type="match status" value="1"/>
</dbReference>
<evidence type="ECO:0000256" key="9">
    <source>
        <dbReference type="ARBA" id="ARBA00023172"/>
    </source>
</evidence>
<keyword evidence="5" id="KW-0547">Nucleotide-binding</keyword>
<evidence type="ECO:0000256" key="2">
    <source>
        <dbReference type="ARBA" id="ARBA00004286"/>
    </source>
</evidence>
<evidence type="ECO:0000256" key="4">
    <source>
        <dbReference type="ARBA" id="ARBA00022454"/>
    </source>
</evidence>
<evidence type="ECO:0000256" key="13">
    <source>
        <dbReference type="SAM" id="MobiDB-lite"/>
    </source>
</evidence>
<gene>
    <name evidence="15" type="ORF">LNINA_LOCUS4150</name>
</gene>
<feature type="region of interest" description="Disordered" evidence="13">
    <location>
        <begin position="371"/>
        <end position="421"/>
    </location>
</feature>
<evidence type="ECO:0000313" key="16">
    <source>
        <dbReference type="Proteomes" id="UP001497472"/>
    </source>
</evidence>
<organism evidence="15 16">
    <name type="scientific">Leptosia nina</name>
    <dbReference type="NCBI Taxonomy" id="320188"/>
    <lineage>
        <taxon>Eukaryota</taxon>
        <taxon>Metazoa</taxon>
        <taxon>Ecdysozoa</taxon>
        <taxon>Arthropoda</taxon>
        <taxon>Hexapoda</taxon>
        <taxon>Insecta</taxon>
        <taxon>Pterygota</taxon>
        <taxon>Neoptera</taxon>
        <taxon>Endopterygota</taxon>
        <taxon>Lepidoptera</taxon>
        <taxon>Glossata</taxon>
        <taxon>Ditrysia</taxon>
        <taxon>Papilionoidea</taxon>
        <taxon>Pieridae</taxon>
        <taxon>Pierinae</taxon>
        <taxon>Leptosia</taxon>
    </lineage>
</organism>
<dbReference type="SUPFAM" id="SSF52540">
    <property type="entry name" value="P-loop containing nucleoside triphosphate hydrolases"/>
    <property type="match status" value="1"/>
</dbReference>
<dbReference type="GO" id="GO:0000724">
    <property type="term" value="P:double-strand break repair via homologous recombination"/>
    <property type="evidence" value="ECO:0007669"/>
    <property type="project" value="TreeGrafter"/>
</dbReference>
<dbReference type="EMBL" id="CAVLEF010000005">
    <property type="protein sequence ID" value="CAK1544398.1"/>
    <property type="molecule type" value="Genomic_DNA"/>
</dbReference>
<evidence type="ECO:0000259" key="14">
    <source>
        <dbReference type="Pfam" id="PF02463"/>
    </source>
</evidence>
<keyword evidence="10" id="KW-0234">DNA repair</keyword>
<dbReference type="SUPFAM" id="SSF75553">
    <property type="entry name" value="Smc hinge domain"/>
    <property type="match status" value="1"/>
</dbReference>
<comment type="subcellular location">
    <subcellularLocation>
        <location evidence="2">Chromosome</location>
    </subcellularLocation>
    <subcellularLocation>
        <location evidence="1">Nucleus</location>
    </subcellularLocation>
</comment>